<dbReference type="SUPFAM" id="SSF54211">
    <property type="entry name" value="Ribosomal protein S5 domain 2-like"/>
    <property type="match status" value="1"/>
</dbReference>
<sequence>MNIISEHGFRIDGRKPHQILYTQADGSAYLEQGNTKVYSLIEDRCVVNCQYSMATFSTNERKVTDKLLSFETAILVENYPHAQIDIFCELLITWIVWFIACL</sequence>
<protein>
    <submittedName>
        <fullName evidence="2">Uncharacterized protein</fullName>
    </submittedName>
</protein>
<name>A0A914RH88_PAREQ</name>
<dbReference type="Proteomes" id="UP000887564">
    <property type="component" value="Unplaced"/>
</dbReference>
<keyword evidence="1" id="KW-1185">Reference proteome</keyword>
<reference evidence="2" key="1">
    <citation type="submission" date="2022-11" db="UniProtKB">
        <authorList>
            <consortium name="WormBaseParasite"/>
        </authorList>
    </citation>
    <scope>IDENTIFICATION</scope>
</reference>
<evidence type="ECO:0000313" key="1">
    <source>
        <dbReference type="Proteomes" id="UP000887564"/>
    </source>
</evidence>
<dbReference type="InterPro" id="IPR027408">
    <property type="entry name" value="PNPase/RNase_PH_dom_sf"/>
</dbReference>
<dbReference type="InterPro" id="IPR020568">
    <property type="entry name" value="Ribosomal_Su5_D2-typ_SF"/>
</dbReference>
<accession>A0A914RH88</accession>
<dbReference type="WBParaSite" id="PEQ_0000568501-mRNA-1">
    <property type="protein sequence ID" value="PEQ_0000568501-mRNA-1"/>
    <property type="gene ID" value="PEQ_0000568501"/>
</dbReference>
<organism evidence="1 2">
    <name type="scientific">Parascaris equorum</name>
    <name type="common">Equine roundworm</name>
    <dbReference type="NCBI Taxonomy" id="6256"/>
    <lineage>
        <taxon>Eukaryota</taxon>
        <taxon>Metazoa</taxon>
        <taxon>Ecdysozoa</taxon>
        <taxon>Nematoda</taxon>
        <taxon>Chromadorea</taxon>
        <taxon>Rhabditida</taxon>
        <taxon>Spirurina</taxon>
        <taxon>Ascaridomorpha</taxon>
        <taxon>Ascaridoidea</taxon>
        <taxon>Ascarididae</taxon>
        <taxon>Parascaris</taxon>
    </lineage>
</organism>
<dbReference type="AlphaFoldDB" id="A0A914RH88"/>
<evidence type="ECO:0000313" key="2">
    <source>
        <dbReference type="WBParaSite" id="PEQ_0000568501-mRNA-1"/>
    </source>
</evidence>
<proteinExistence type="predicted"/>
<dbReference type="Gene3D" id="3.30.230.70">
    <property type="entry name" value="GHMP Kinase, N-terminal domain"/>
    <property type="match status" value="1"/>
</dbReference>